<gene>
    <name evidence="2" type="ORF">Poly59_46440</name>
</gene>
<dbReference type="AlphaFoldDB" id="A0A5C6EFR4"/>
<proteinExistence type="predicted"/>
<accession>A0A5C6EFR4</accession>
<keyword evidence="3" id="KW-1185">Reference proteome</keyword>
<sequence length="96" mass="11174">MNRNQTQAAVLIVADTPLVKKHFSIRSLLLLIAFAALVFVSLNQHQQNRELKRRMETLRLQIKHLNAWNEQTSERLEEVVEFVRTEPVLKLPVTSD</sequence>
<organism evidence="2 3">
    <name type="scientific">Rubripirellula reticaptiva</name>
    <dbReference type="NCBI Taxonomy" id="2528013"/>
    <lineage>
        <taxon>Bacteria</taxon>
        <taxon>Pseudomonadati</taxon>
        <taxon>Planctomycetota</taxon>
        <taxon>Planctomycetia</taxon>
        <taxon>Pirellulales</taxon>
        <taxon>Pirellulaceae</taxon>
        <taxon>Rubripirellula</taxon>
    </lineage>
</organism>
<name>A0A5C6EFR4_9BACT</name>
<keyword evidence="1" id="KW-0812">Transmembrane</keyword>
<keyword evidence="1" id="KW-1133">Transmembrane helix</keyword>
<evidence type="ECO:0000256" key="1">
    <source>
        <dbReference type="SAM" id="Phobius"/>
    </source>
</evidence>
<dbReference type="Proteomes" id="UP000317977">
    <property type="component" value="Unassembled WGS sequence"/>
</dbReference>
<comment type="caution">
    <text evidence="2">The sequence shown here is derived from an EMBL/GenBank/DDBJ whole genome shotgun (WGS) entry which is preliminary data.</text>
</comment>
<dbReference type="EMBL" id="SJPX01000005">
    <property type="protein sequence ID" value="TWU47802.1"/>
    <property type="molecule type" value="Genomic_DNA"/>
</dbReference>
<evidence type="ECO:0000313" key="3">
    <source>
        <dbReference type="Proteomes" id="UP000317977"/>
    </source>
</evidence>
<keyword evidence="1" id="KW-0472">Membrane</keyword>
<reference evidence="2 3" key="1">
    <citation type="submission" date="2019-02" db="EMBL/GenBank/DDBJ databases">
        <title>Deep-cultivation of Planctomycetes and their phenomic and genomic characterization uncovers novel biology.</title>
        <authorList>
            <person name="Wiegand S."/>
            <person name="Jogler M."/>
            <person name="Boedeker C."/>
            <person name="Pinto D."/>
            <person name="Vollmers J."/>
            <person name="Rivas-Marin E."/>
            <person name="Kohn T."/>
            <person name="Peeters S.H."/>
            <person name="Heuer A."/>
            <person name="Rast P."/>
            <person name="Oberbeckmann S."/>
            <person name="Bunk B."/>
            <person name="Jeske O."/>
            <person name="Meyerdierks A."/>
            <person name="Storesund J.E."/>
            <person name="Kallscheuer N."/>
            <person name="Luecker S."/>
            <person name="Lage O.M."/>
            <person name="Pohl T."/>
            <person name="Merkel B.J."/>
            <person name="Hornburger P."/>
            <person name="Mueller R.-W."/>
            <person name="Bruemmer F."/>
            <person name="Labrenz M."/>
            <person name="Spormann A.M."/>
            <person name="Op Den Camp H."/>
            <person name="Overmann J."/>
            <person name="Amann R."/>
            <person name="Jetten M.S.M."/>
            <person name="Mascher T."/>
            <person name="Medema M.H."/>
            <person name="Devos D.P."/>
            <person name="Kaster A.-K."/>
            <person name="Ovreas L."/>
            <person name="Rohde M."/>
            <person name="Galperin M.Y."/>
            <person name="Jogler C."/>
        </authorList>
    </citation>
    <scope>NUCLEOTIDE SEQUENCE [LARGE SCALE GENOMIC DNA]</scope>
    <source>
        <strain evidence="2 3">Poly59</strain>
    </source>
</reference>
<protein>
    <submittedName>
        <fullName evidence="2">Uncharacterized protein</fullName>
    </submittedName>
</protein>
<feature type="transmembrane region" description="Helical" evidence="1">
    <location>
        <begin position="23"/>
        <end position="43"/>
    </location>
</feature>
<evidence type="ECO:0000313" key="2">
    <source>
        <dbReference type="EMBL" id="TWU47802.1"/>
    </source>
</evidence>
<dbReference type="RefSeq" id="WP_146536263.1">
    <property type="nucleotide sequence ID" value="NZ_SJPX01000005.1"/>
</dbReference>